<feature type="region of interest" description="Disordered" evidence="7">
    <location>
        <begin position="657"/>
        <end position="796"/>
    </location>
</feature>
<comment type="caution">
    <text evidence="11">The sequence shown here is derived from an EMBL/GenBank/DDBJ whole genome shotgun (WGS) entry which is preliminary data.</text>
</comment>
<evidence type="ECO:0000259" key="10">
    <source>
        <dbReference type="PROSITE" id="PS50929"/>
    </source>
</evidence>
<dbReference type="eggNOG" id="COG4988">
    <property type="taxonomic scope" value="Bacteria"/>
</dbReference>
<evidence type="ECO:0000256" key="2">
    <source>
        <dbReference type="ARBA" id="ARBA00022692"/>
    </source>
</evidence>
<gene>
    <name evidence="11" type="primary">cydD</name>
    <name evidence="11" type="ORF">NCAST_13_01300</name>
</gene>
<evidence type="ECO:0000256" key="8">
    <source>
        <dbReference type="SAM" id="Phobius"/>
    </source>
</evidence>
<keyword evidence="4 11" id="KW-0067">ATP-binding</keyword>
<dbReference type="PANTHER" id="PTHR24221:SF590">
    <property type="entry name" value="COMPONENT LINKED WITH THE ASSEMBLY OF CYTOCHROME' TRANSPORT TRANSMEMBRANE ATP-BINDING PROTEIN ABC TRANSPORTER CYDD-RELATED"/>
    <property type="match status" value="1"/>
</dbReference>
<evidence type="ECO:0000313" key="12">
    <source>
        <dbReference type="Proteomes" id="UP000017048"/>
    </source>
</evidence>
<dbReference type="GO" id="GO:0005524">
    <property type="term" value="F:ATP binding"/>
    <property type="evidence" value="ECO:0007669"/>
    <property type="project" value="UniProtKB-KW"/>
</dbReference>
<organism evidence="11 12">
    <name type="scientific">Nocardia asteroides NBRC 15531</name>
    <dbReference type="NCBI Taxonomy" id="1110697"/>
    <lineage>
        <taxon>Bacteria</taxon>
        <taxon>Bacillati</taxon>
        <taxon>Actinomycetota</taxon>
        <taxon>Actinomycetes</taxon>
        <taxon>Mycobacteriales</taxon>
        <taxon>Nocardiaceae</taxon>
        <taxon>Nocardia</taxon>
    </lineage>
</organism>
<dbReference type="InterPro" id="IPR003593">
    <property type="entry name" value="AAA+_ATPase"/>
</dbReference>
<protein>
    <submittedName>
        <fullName evidence="11">ABC transporter ATP-binding protein CydD</fullName>
    </submittedName>
</protein>
<comment type="subcellular location">
    <subcellularLocation>
        <location evidence="1">Cell membrane</location>
        <topology evidence="1">Multi-pass membrane protein</topology>
    </subcellularLocation>
</comment>
<dbReference type="EMBL" id="BAFO02000013">
    <property type="protein sequence ID" value="GAD82855.1"/>
    <property type="molecule type" value="Genomic_DNA"/>
</dbReference>
<keyword evidence="12" id="KW-1185">Reference proteome</keyword>
<keyword evidence="5 8" id="KW-1133">Transmembrane helix</keyword>
<dbReference type="GO" id="GO:0005886">
    <property type="term" value="C:plasma membrane"/>
    <property type="evidence" value="ECO:0007669"/>
    <property type="project" value="UniProtKB-SubCell"/>
</dbReference>
<evidence type="ECO:0000256" key="4">
    <source>
        <dbReference type="ARBA" id="ARBA00022840"/>
    </source>
</evidence>
<dbReference type="SMART" id="SM00382">
    <property type="entry name" value="AAA"/>
    <property type="match status" value="1"/>
</dbReference>
<evidence type="ECO:0000313" key="11">
    <source>
        <dbReference type="EMBL" id="GAD82855.1"/>
    </source>
</evidence>
<keyword evidence="6 8" id="KW-0472">Membrane</keyword>
<evidence type="ECO:0000256" key="3">
    <source>
        <dbReference type="ARBA" id="ARBA00022741"/>
    </source>
</evidence>
<dbReference type="InterPro" id="IPR011527">
    <property type="entry name" value="ABC1_TM_dom"/>
</dbReference>
<feature type="domain" description="ABC transporter" evidence="9">
    <location>
        <begin position="446"/>
        <end position="680"/>
    </location>
</feature>
<accession>U5E6M2</accession>
<dbReference type="SUPFAM" id="SSF52540">
    <property type="entry name" value="P-loop containing nucleoside triphosphate hydrolases"/>
    <property type="match status" value="1"/>
</dbReference>
<dbReference type="InterPro" id="IPR039421">
    <property type="entry name" value="Type_1_exporter"/>
</dbReference>
<feature type="region of interest" description="Disordered" evidence="7">
    <location>
        <begin position="384"/>
        <end position="415"/>
    </location>
</feature>
<dbReference type="Pfam" id="PF00005">
    <property type="entry name" value="ABC_tran"/>
    <property type="match status" value="1"/>
</dbReference>
<dbReference type="CDD" id="cd03228">
    <property type="entry name" value="ABCC_MRP_Like"/>
    <property type="match status" value="1"/>
</dbReference>
<dbReference type="AlphaFoldDB" id="U5E6M2"/>
<evidence type="ECO:0000256" key="6">
    <source>
        <dbReference type="ARBA" id="ARBA00023136"/>
    </source>
</evidence>
<feature type="domain" description="ABC transmembrane type-1" evidence="10">
    <location>
        <begin position="47"/>
        <end position="335"/>
    </location>
</feature>
<feature type="region of interest" description="Disordered" evidence="7">
    <location>
        <begin position="359"/>
        <end position="378"/>
    </location>
</feature>
<dbReference type="InterPro" id="IPR027417">
    <property type="entry name" value="P-loop_NTPase"/>
</dbReference>
<name>U5E6M2_NOCAS</name>
<keyword evidence="3" id="KW-0547">Nucleotide-binding</keyword>
<feature type="region of interest" description="Disordered" evidence="7">
    <location>
        <begin position="1"/>
        <end position="27"/>
    </location>
</feature>
<dbReference type="PANTHER" id="PTHR24221">
    <property type="entry name" value="ATP-BINDING CASSETTE SUB-FAMILY B"/>
    <property type="match status" value="1"/>
</dbReference>
<feature type="compositionally biased region" description="Low complexity" evidence="7">
    <location>
        <begin position="732"/>
        <end position="745"/>
    </location>
</feature>
<proteinExistence type="predicted"/>
<dbReference type="Gene3D" id="3.40.50.300">
    <property type="entry name" value="P-loop containing nucleotide triphosphate hydrolases"/>
    <property type="match status" value="1"/>
</dbReference>
<dbReference type="GO" id="GO:0016887">
    <property type="term" value="F:ATP hydrolysis activity"/>
    <property type="evidence" value="ECO:0007669"/>
    <property type="project" value="InterPro"/>
</dbReference>
<feature type="compositionally biased region" description="Low complexity" evidence="7">
    <location>
        <begin position="684"/>
        <end position="716"/>
    </location>
</feature>
<dbReference type="PROSITE" id="PS50929">
    <property type="entry name" value="ABC_TM1F"/>
    <property type="match status" value="1"/>
</dbReference>
<feature type="region of interest" description="Disordered" evidence="7">
    <location>
        <begin position="810"/>
        <end position="893"/>
    </location>
</feature>
<sequence>MSVSTDGPAVESAVGSAGPAGDTAKASRRPIDPRLWRYARSARVHLVVSILLALVITATIVVIAILLGRVLAGVVTDPGKREFAAWTAELTGLAVAIAVRAAASWWQARLAHRAGANVVAELESAVLRAGAELSPRALDARRTELAVVVGNGLSGLRGWFTGYLPALLLACLVSPIVLVVIGFHDPTSAMIAIITVPLIPVFMILIGLLTQGRAEATLAATTRLSDQLLDLFAGMPTLRALGREGSSGPSMVNQVQALGDSLRQRTMRALRIAFLSSMVLESLATLSVALIAVAIGLRLVYGEMTLYAGLVALILAPEVYWPLRQVGEKFHAAQDGMAAANKAFAVLDTVGPGDKRAALGNSADSAYGRSGDRSQDAAPTYAARPMGAEMPGDLAGTDAARPKGAGTPGKDPAATGAARRMAVGAPGKGLAGVGGDEGPLPIGTEITLRGLTIAARAGNAPDRLTAALAPGSVTVLTGPNGCGKSTTLQAILGLITPDAGAVLVEGTDVRDLDPDAWWSRIAWLPQRPVLVPGTLRENVDLLGAPATADLDEISAATGFDTVLAALPDGWHTPVGQGGLGLSLGQRQRLALTRVLASRRPVLLLDEPTAHLDAAAEHQVLTTLRTLAHEGATVVVIGHRPAVLAAADTVVEVVGTSASTNDPIPVDSASATGADHTSAGTADSAPTTGADHTGAGTADSAPATGADHTGAGTADSAPTTGADHASAGTADSAPTTGADHTGAGTADSAPTTGADHPSAGTGDSPNMSTPEDGDAAPSPCSAVATGAGGNEPKADSGTCCATVSGRNAVTSEAGHGQAEADGGGSGTSAGDSGRHEVVAGGGSASDGGHHAVAMGRRGAPDGGCNEVAADRGSASGGRRQGAEEGRGSAVDGGRHGVAAGGICAVDGGQGVVS</sequence>
<dbReference type="GO" id="GO:0140359">
    <property type="term" value="F:ABC-type transporter activity"/>
    <property type="evidence" value="ECO:0007669"/>
    <property type="project" value="InterPro"/>
</dbReference>
<dbReference type="STRING" id="1824.SAMN05444423_103591"/>
<dbReference type="InterPro" id="IPR036640">
    <property type="entry name" value="ABC1_TM_sf"/>
</dbReference>
<feature type="transmembrane region" description="Helical" evidence="8">
    <location>
        <begin position="44"/>
        <end position="71"/>
    </location>
</feature>
<dbReference type="Proteomes" id="UP000017048">
    <property type="component" value="Unassembled WGS sequence"/>
</dbReference>
<feature type="transmembrane region" description="Helical" evidence="8">
    <location>
        <begin position="83"/>
        <end position="103"/>
    </location>
</feature>
<dbReference type="OrthoDB" id="9806127at2"/>
<feature type="transmembrane region" description="Helical" evidence="8">
    <location>
        <begin position="163"/>
        <end position="183"/>
    </location>
</feature>
<dbReference type="CDD" id="cd18584">
    <property type="entry name" value="ABC_6TM_AarD_CydD"/>
    <property type="match status" value="1"/>
</dbReference>
<dbReference type="SUPFAM" id="SSF90123">
    <property type="entry name" value="ABC transporter transmembrane region"/>
    <property type="match status" value="1"/>
</dbReference>
<evidence type="ECO:0000256" key="7">
    <source>
        <dbReference type="SAM" id="MobiDB-lite"/>
    </source>
</evidence>
<evidence type="ECO:0000259" key="9">
    <source>
        <dbReference type="PROSITE" id="PS50893"/>
    </source>
</evidence>
<evidence type="ECO:0000256" key="1">
    <source>
        <dbReference type="ARBA" id="ARBA00004651"/>
    </source>
</evidence>
<reference evidence="11 12" key="1">
    <citation type="journal article" date="2014" name="BMC Genomics">
        <title>Genome based analysis of type-I polyketide synthase and nonribosomal peptide synthetase gene clusters in seven strains of five representative Nocardia species.</title>
        <authorList>
            <person name="Komaki H."/>
            <person name="Ichikawa N."/>
            <person name="Hosoyama A."/>
            <person name="Takahashi-Nakaguchi A."/>
            <person name="Matsuzawa T."/>
            <person name="Suzuki K."/>
            <person name="Fujita N."/>
            <person name="Gonoi T."/>
        </authorList>
    </citation>
    <scope>NUCLEOTIDE SEQUENCE [LARGE SCALE GENOMIC DNA]</scope>
    <source>
        <strain evidence="11 12">NBRC 15531</strain>
    </source>
</reference>
<dbReference type="PROSITE" id="PS50893">
    <property type="entry name" value="ABC_TRANSPORTER_2"/>
    <property type="match status" value="1"/>
</dbReference>
<evidence type="ECO:0000256" key="5">
    <source>
        <dbReference type="ARBA" id="ARBA00022989"/>
    </source>
</evidence>
<dbReference type="Pfam" id="PF00664">
    <property type="entry name" value="ABC_membrane"/>
    <property type="match status" value="1"/>
</dbReference>
<keyword evidence="2 8" id="KW-0812">Transmembrane</keyword>
<dbReference type="Gene3D" id="1.20.1560.10">
    <property type="entry name" value="ABC transporter type 1, transmembrane domain"/>
    <property type="match status" value="1"/>
</dbReference>
<feature type="transmembrane region" description="Helical" evidence="8">
    <location>
        <begin position="189"/>
        <end position="209"/>
    </location>
</feature>
<dbReference type="InterPro" id="IPR003439">
    <property type="entry name" value="ABC_transporter-like_ATP-bd"/>
</dbReference>
<feature type="transmembrane region" description="Helical" evidence="8">
    <location>
        <begin position="272"/>
        <end position="300"/>
    </location>
</feature>